<sequence length="402" mass="41697">MTQRILIIGAGFAGLWSALAAVRRLKLENVAAGDIEVALVAPEAVLTMRPRLYEPAPASMVAPLQQLFDDTGVRFIAGKVEAIRSASDEVDIVAADGSRSTLAYDRLVLAAGSSLFRPEIPGLQEFAFSADQRDDAVALDAHLHGLAARPASAARNTVIVAGGGFTGIELAAELPARLRAILGQDAEIKVIIVERAPDIGPDLGPGPRPVIEQALAELGVECRLGSAVAAIDAEGLTTANGERIEAATVVWTAGVRASALTAQIPGDKDAAGRLRVANDLRVPAAGKVFATGDAAVAATDDDGNHTLMSCQHAMFLGRSSGDNAVADLLGLATRPYRQPYYVTCLDLGAWGAVVTQGWGRKVWMTGSEGKALKVAINGRVIYPPADSAAALAAADPAFELSL</sequence>
<evidence type="ECO:0000256" key="1">
    <source>
        <dbReference type="ARBA" id="ARBA00001974"/>
    </source>
</evidence>
<comment type="similarity">
    <text evidence="2">Belongs to the NADH dehydrogenase family.</text>
</comment>
<evidence type="ECO:0000256" key="3">
    <source>
        <dbReference type="ARBA" id="ARBA00022630"/>
    </source>
</evidence>
<keyword evidence="8" id="KW-1185">Reference proteome</keyword>
<dbReference type="EMBL" id="WFLI01000016">
    <property type="protein sequence ID" value="KAB8064051.1"/>
    <property type="molecule type" value="Genomic_DNA"/>
</dbReference>
<evidence type="ECO:0000259" key="6">
    <source>
        <dbReference type="Pfam" id="PF07992"/>
    </source>
</evidence>
<dbReference type="SUPFAM" id="SSF51905">
    <property type="entry name" value="FAD/NAD(P)-binding domain"/>
    <property type="match status" value="1"/>
</dbReference>
<evidence type="ECO:0000313" key="7">
    <source>
        <dbReference type="EMBL" id="KAB8064051.1"/>
    </source>
</evidence>
<dbReference type="Pfam" id="PF07992">
    <property type="entry name" value="Pyr_redox_2"/>
    <property type="match status" value="1"/>
</dbReference>
<evidence type="ECO:0000256" key="5">
    <source>
        <dbReference type="ARBA" id="ARBA00023002"/>
    </source>
</evidence>
<comment type="caution">
    <text evidence="7">The sequence shown here is derived from an EMBL/GenBank/DDBJ whole genome shotgun (WGS) entry which is preliminary data.</text>
</comment>
<name>A0A6I1IIN7_9BURK</name>
<dbReference type="PRINTS" id="PR00411">
    <property type="entry name" value="PNDRDTASEI"/>
</dbReference>
<dbReference type="InterPro" id="IPR051169">
    <property type="entry name" value="NADH-Q_oxidoreductase"/>
</dbReference>
<proteinExistence type="inferred from homology"/>
<dbReference type="PANTHER" id="PTHR42913">
    <property type="entry name" value="APOPTOSIS-INDUCING FACTOR 1"/>
    <property type="match status" value="1"/>
</dbReference>
<organism evidence="7 8">
    <name type="scientific">Janthinobacterium violaceinigrum</name>
    <dbReference type="NCBI Taxonomy" id="2654252"/>
    <lineage>
        <taxon>Bacteria</taxon>
        <taxon>Pseudomonadati</taxon>
        <taxon>Pseudomonadota</taxon>
        <taxon>Betaproteobacteria</taxon>
        <taxon>Burkholderiales</taxon>
        <taxon>Oxalobacteraceae</taxon>
        <taxon>Janthinobacterium</taxon>
    </lineage>
</organism>
<protein>
    <submittedName>
        <fullName evidence="7">NAD(P)/FAD-dependent oxidoreductase</fullName>
    </submittedName>
</protein>
<evidence type="ECO:0000256" key="4">
    <source>
        <dbReference type="ARBA" id="ARBA00022827"/>
    </source>
</evidence>
<dbReference type="PRINTS" id="PR00368">
    <property type="entry name" value="FADPNR"/>
</dbReference>
<keyword evidence="4" id="KW-0274">FAD</keyword>
<feature type="domain" description="FAD/NAD(P)-binding" evidence="6">
    <location>
        <begin position="4"/>
        <end position="314"/>
    </location>
</feature>
<keyword evidence="5" id="KW-0560">Oxidoreductase</keyword>
<accession>A0A6I1IIN7</accession>
<dbReference type="InterPro" id="IPR023753">
    <property type="entry name" value="FAD/NAD-binding_dom"/>
</dbReference>
<comment type="cofactor">
    <cofactor evidence="1">
        <name>FAD</name>
        <dbReference type="ChEBI" id="CHEBI:57692"/>
    </cofactor>
</comment>
<keyword evidence="3" id="KW-0285">Flavoprotein</keyword>
<gene>
    <name evidence="7" type="ORF">GCN75_15225</name>
</gene>
<dbReference type="PANTHER" id="PTHR42913:SF3">
    <property type="entry name" value="64 KDA MITOCHONDRIAL NADH DEHYDROGENASE (EUROFUNG)"/>
    <property type="match status" value="1"/>
</dbReference>
<evidence type="ECO:0000256" key="2">
    <source>
        <dbReference type="ARBA" id="ARBA00005272"/>
    </source>
</evidence>
<dbReference type="InterPro" id="IPR036188">
    <property type="entry name" value="FAD/NAD-bd_sf"/>
</dbReference>
<dbReference type="Proteomes" id="UP000468717">
    <property type="component" value="Unassembled WGS sequence"/>
</dbReference>
<dbReference type="GO" id="GO:0003955">
    <property type="term" value="F:NAD(P)H dehydrogenase (quinone) activity"/>
    <property type="evidence" value="ECO:0007669"/>
    <property type="project" value="TreeGrafter"/>
</dbReference>
<reference evidence="7 8" key="1">
    <citation type="submission" date="2019-10" db="EMBL/GenBank/DDBJ databases">
        <title>Three novel species isolated from a subtropical stream in China.</title>
        <authorList>
            <person name="Lu H."/>
        </authorList>
    </citation>
    <scope>NUCLEOTIDE SEQUENCE [LARGE SCALE GENOMIC DNA]</scope>
    <source>
        <strain evidence="7 8">FT13W</strain>
    </source>
</reference>
<evidence type="ECO:0000313" key="8">
    <source>
        <dbReference type="Proteomes" id="UP000468717"/>
    </source>
</evidence>
<dbReference type="RefSeq" id="WP_152283246.1">
    <property type="nucleotide sequence ID" value="NZ_WFLI01000016.1"/>
</dbReference>
<dbReference type="AlphaFoldDB" id="A0A6I1IIN7"/>
<dbReference type="GO" id="GO:0019646">
    <property type="term" value="P:aerobic electron transport chain"/>
    <property type="evidence" value="ECO:0007669"/>
    <property type="project" value="TreeGrafter"/>
</dbReference>
<dbReference type="Gene3D" id="3.50.50.100">
    <property type="match status" value="1"/>
</dbReference>